<dbReference type="Gene3D" id="3.30.420.10">
    <property type="entry name" value="Ribonuclease H-like superfamily/Ribonuclease H"/>
    <property type="match status" value="1"/>
</dbReference>
<dbReference type="InterPro" id="IPR053151">
    <property type="entry name" value="RNase_H-like"/>
</dbReference>
<name>A0A0D9VG97_9ORYZ</name>
<dbReference type="HOGENOM" id="CLU_000680_14_8_1"/>
<dbReference type="AlphaFoldDB" id="A0A0D9VG97"/>
<sequence>MVGQDPTKSTYFRVAPCFGGPSYAAEYMSKEFKEAKLLAISEGLHLAAEWVHFPVVLESDCLTVIQQILSKDRERSRWPFLLQQIKASMASLQDIVLAHCNRDCNRIARELAQLAKRTVHCAVWWNNAPDGILQALKHDCIPISKN</sequence>
<reference evidence="2" key="3">
    <citation type="submission" date="2015-04" db="UniProtKB">
        <authorList>
            <consortium name="EnsemblPlants"/>
        </authorList>
    </citation>
    <scope>IDENTIFICATION</scope>
</reference>
<protein>
    <recommendedName>
        <fullName evidence="1">RNase H type-1 domain-containing protein</fullName>
    </recommendedName>
</protein>
<dbReference type="PANTHER" id="PTHR47723">
    <property type="entry name" value="OS05G0353850 PROTEIN"/>
    <property type="match status" value="1"/>
</dbReference>
<evidence type="ECO:0000313" key="2">
    <source>
        <dbReference type="EnsemblPlants" id="LPERR02G14150.1"/>
    </source>
</evidence>
<dbReference type="InterPro" id="IPR012337">
    <property type="entry name" value="RNaseH-like_sf"/>
</dbReference>
<dbReference type="Gramene" id="LPERR02G14150.1">
    <property type="protein sequence ID" value="LPERR02G14150.1"/>
    <property type="gene ID" value="LPERR02G14150"/>
</dbReference>
<proteinExistence type="predicted"/>
<reference evidence="2 3" key="1">
    <citation type="submission" date="2012-08" db="EMBL/GenBank/DDBJ databases">
        <title>Oryza genome evolution.</title>
        <authorList>
            <person name="Wing R.A."/>
        </authorList>
    </citation>
    <scope>NUCLEOTIDE SEQUENCE</scope>
</reference>
<evidence type="ECO:0000259" key="1">
    <source>
        <dbReference type="Pfam" id="PF13456"/>
    </source>
</evidence>
<dbReference type="GO" id="GO:0003676">
    <property type="term" value="F:nucleic acid binding"/>
    <property type="evidence" value="ECO:0007669"/>
    <property type="project" value="InterPro"/>
</dbReference>
<organism evidence="2 3">
    <name type="scientific">Leersia perrieri</name>
    <dbReference type="NCBI Taxonomy" id="77586"/>
    <lineage>
        <taxon>Eukaryota</taxon>
        <taxon>Viridiplantae</taxon>
        <taxon>Streptophyta</taxon>
        <taxon>Embryophyta</taxon>
        <taxon>Tracheophyta</taxon>
        <taxon>Spermatophyta</taxon>
        <taxon>Magnoliopsida</taxon>
        <taxon>Liliopsida</taxon>
        <taxon>Poales</taxon>
        <taxon>Poaceae</taxon>
        <taxon>BOP clade</taxon>
        <taxon>Oryzoideae</taxon>
        <taxon>Oryzeae</taxon>
        <taxon>Oryzinae</taxon>
        <taxon>Leersia</taxon>
    </lineage>
</organism>
<dbReference type="CDD" id="cd06222">
    <property type="entry name" value="RNase_H_like"/>
    <property type="match status" value="1"/>
</dbReference>
<dbReference type="InterPro" id="IPR002156">
    <property type="entry name" value="RNaseH_domain"/>
</dbReference>
<reference evidence="3" key="2">
    <citation type="submission" date="2013-12" db="EMBL/GenBank/DDBJ databases">
        <authorList>
            <person name="Yu Y."/>
            <person name="Lee S."/>
            <person name="de Baynast K."/>
            <person name="Wissotski M."/>
            <person name="Liu L."/>
            <person name="Talag J."/>
            <person name="Goicoechea J."/>
            <person name="Angelova A."/>
            <person name="Jetty R."/>
            <person name="Kudrna D."/>
            <person name="Golser W."/>
            <person name="Rivera L."/>
            <person name="Zhang J."/>
            <person name="Wing R."/>
        </authorList>
    </citation>
    <scope>NUCLEOTIDE SEQUENCE</scope>
</reference>
<evidence type="ECO:0000313" key="3">
    <source>
        <dbReference type="Proteomes" id="UP000032180"/>
    </source>
</evidence>
<keyword evidence="3" id="KW-1185">Reference proteome</keyword>
<dbReference type="Pfam" id="PF13456">
    <property type="entry name" value="RVT_3"/>
    <property type="match status" value="1"/>
</dbReference>
<dbReference type="EnsemblPlants" id="LPERR02G14150.1">
    <property type="protein sequence ID" value="LPERR02G14150.1"/>
    <property type="gene ID" value="LPERR02G14150"/>
</dbReference>
<dbReference type="InterPro" id="IPR036397">
    <property type="entry name" value="RNaseH_sf"/>
</dbReference>
<dbReference type="PANTHER" id="PTHR47723:SF24">
    <property type="entry name" value="RNASE H TYPE-1 DOMAIN-CONTAINING PROTEIN"/>
    <property type="match status" value="1"/>
</dbReference>
<dbReference type="InterPro" id="IPR044730">
    <property type="entry name" value="RNase_H-like_dom_plant"/>
</dbReference>
<dbReference type="GO" id="GO:0004523">
    <property type="term" value="F:RNA-DNA hybrid ribonuclease activity"/>
    <property type="evidence" value="ECO:0007669"/>
    <property type="project" value="InterPro"/>
</dbReference>
<accession>A0A0D9VG97</accession>
<dbReference type="Proteomes" id="UP000032180">
    <property type="component" value="Chromosome 2"/>
</dbReference>
<dbReference type="SUPFAM" id="SSF53098">
    <property type="entry name" value="Ribonuclease H-like"/>
    <property type="match status" value="1"/>
</dbReference>
<feature type="domain" description="RNase H type-1" evidence="1">
    <location>
        <begin position="33"/>
        <end position="114"/>
    </location>
</feature>
<dbReference type="STRING" id="77586.A0A0D9VG97"/>